<dbReference type="RefSeq" id="XP_032824136.1">
    <property type="nucleotide sequence ID" value="XM_032968245.1"/>
</dbReference>
<accession>A0AAJ7X7H4</accession>
<feature type="compositionally biased region" description="Low complexity" evidence="1">
    <location>
        <begin position="458"/>
        <end position="472"/>
    </location>
</feature>
<evidence type="ECO:0000256" key="1">
    <source>
        <dbReference type="SAM" id="MobiDB-lite"/>
    </source>
</evidence>
<dbReference type="AlphaFoldDB" id="A0AAJ7X7H4"/>
<protein>
    <submittedName>
        <fullName evidence="3">Uncharacterized protein LOC116950469 isoform X1</fullName>
    </submittedName>
</protein>
<dbReference type="Proteomes" id="UP001318040">
    <property type="component" value="Chromosome 39"/>
</dbReference>
<gene>
    <name evidence="3" type="primary">LOC116950469</name>
</gene>
<evidence type="ECO:0000313" key="3">
    <source>
        <dbReference type="RefSeq" id="XP_032824136.1"/>
    </source>
</evidence>
<organism evidence="2 3">
    <name type="scientific">Petromyzon marinus</name>
    <name type="common">Sea lamprey</name>
    <dbReference type="NCBI Taxonomy" id="7757"/>
    <lineage>
        <taxon>Eukaryota</taxon>
        <taxon>Metazoa</taxon>
        <taxon>Chordata</taxon>
        <taxon>Craniata</taxon>
        <taxon>Vertebrata</taxon>
        <taxon>Cyclostomata</taxon>
        <taxon>Hyperoartia</taxon>
        <taxon>Petromyzontiformes</taxon>
        <taxon>Petromyzontidae</taxon>
        <taxon>Petromyzon</taxon>
    </lineage>
</organism>
<feature type="region of interest" description="Disordered" evidence="1">
    <location>
        <begin position="492"/>
        <end position="511"/>
    </location>
</feature>
<proteinExistence type="predicted"/>
<feature type="region of interest" description="Disordered" evidence="1">
    <location>
        <begin position="454"/>
        <end position="482"/>
    </location>
</feature>
<name>A0AAJ7X7H4_PETMA</name>
<dbReference type="KEGG" id="pmrn:116950469"/>
<evidence type="ECO:0000313" key="2">
    <source>
        <dbReference type="Proteomes" id="UP001318040"/>
    </source>
</evidence>
<sequence length="593" mass="62315">MYKTGSTSELLFQHKANSDSAGFSDGLRTQAHLKSYGIPAGRDLLTQSYLPGYTLTALQQLHNGYGTAVHSQIDDCGGAEVVHSGVPNGFCLTMDSGQGGMEAAQTAALEAGTYPLGNAAHSSYGDNSSHFGQPLTFSANHVALPILPANVGHSADSGHSFYTGHRVDIGHAPLISQAGQLSYLTHFNRSCLADHALKHENSDCLNYSVSCRYPRTYNYKPVSNQPVLYNNVPKFGHSVHGNNAAQLNHSAHLSHPVHYHHPTLPRPSFNYNHSAFLHHSAVPNNVAPFSHTSQMNHSVSRSPLPVSVQSVHPMHAFQHGQRLVSSPTPLIYNTYFVSTADEQGSGTLQYEATQFNPRCDAAVKSPGLAVSTSCAVGLAEPTQCTLSGGDGGGGGGSAFMWQELPASSTPASASQFYYQPADCSGSGSCLSPRQMSADHVTGGNPVSDYVGHSGNMTGSQYASASGAAPAGSSERHVAPDDDMDGRPAWPCSPLGSSADRPCPSHGEHGVDDGAPKCAGEMLVERIAFTAIDAMDFQDDGTELTGQCGSSLGSCSDGSGEDAGAGVRREIHCGCSSWVGELRGMVVHNNNLHL</sequence>
<reference evidence="3" key="1">
    <citation type="submission" date="2025-08" db="UniProtKB">
        <authorList>
            <consortium name="RefSeq"/>
        </authorList>
    </citation>
    <scope>IDENTIFICATION</scope>
    <source>
        <tissue evidence="3">Sperm</tissue>
    </source>
</reference>
<keyword evidence="2" id="KW-1185">Reference proteome</keyword>